<feature type="region of interest" description="Disordered" evidence="1">
    <location>
        <begin position="250"/>
        <end position="399"/>
    </location>
</feature>
<proteinExistence type="predicted"/>
<dbReference type="Proteomes" id="UP000235023">
    <property type="component" value="Unassembled WGS sequence"/>
</dbReference>
<feature type="region of interest" description="Disordered" evidence="1">
    <location>
        <begin position="480"/>
        <end position="508"/>
    </location>
</feature>
<dbReference type="CDD" id="cd01786">
    <property type="entry name" value="RA_STE50"/>
    <property type="match status" value="1"/>
</dbReference>
<dbReference type="Pfam" id="PF00788">
    <property type="entry name" value="RA"/>
    <property type="match status" value="1"/>
</dbReference>
<name>A0A2J5HDU8_9EURO</name>
<dbReference type="CDD" id="cd09533">
    <property type="entry name" value="SAM_Ste50-like_fungal"/>
    <property type="match status" value="1"/>
</dbReference>
<dbReference type="SUPFAM" id="SSF54236">
    <property type="entry name" value="Ubiquitin-like"/>
    <property type="match status" value="1"/>
</dbReference>
<feature type="compositionally biased region" description="Polar residues" evidence="1">
    <location>
        <begin position="45"/>
        <end position="55"/>
    </location>
</feature>
<dbReference type="EMBL" id="KZ559669">
    <property type="protein sequence ID" value="PLN74999.1"/>
    <property type="molecule type" value="Genomic_DNA"/>
</dbReference>
<dbReference type="PANTHER" id="PTHR24135:SF28">
    <property type="entry name" value="LD13733P"/>
    <property type="match status" value="1"/>
</dbReference>
<dbReference type="SUPFAM" id="SSF47769">
    <property type="entry name" value="SAM/Pointed domain"/>
    <property type="match status" value="1"/>
</dbReference>
<dbReference type="Pfam" id="PF07647">
    <property type="entry name" value="SAM_2"/>
    <property type="match status" value="1"/>
</dbReference>
<organism evidence="4 5">
    <name type="scientific">Aspergillus taichungensis</name>
    <dbReference type="NCBI Taxonomy" id="482145"/>
    <lineage>
        <taxon>Eukaryota</taxon>
        <taxon>Fungi</taxon>
        <taxon>Dikarya</taxon>
        <taxon>Ascomycota</taxon>
        <taxon>Pezizomycotina</taxon>
        <taxon>Eurotiomycetes</taxon>
        <taxon>Eurotiomycetidae</taxon>
        <taxon>Eurotiales</taxon>
        <taxon>Aspergillaceae</taxon>
        <taxon>Aspergillus</taxon>
        <taxon>Aspergillus subgen. Circumdati</taxon>
    </lineage>
</organism>
<dbReference type="InterPro" id="IPR013761">
    <property type="entry name" value="SAM/pointed_sf"/>
</dbReference>
<dbReference type="InterPro" id="IPR051569">
    <property type="entry name" value="SHANK"/>
</dbReference>
<evidence type="ECO:0000313" key="5">
    <source>
        <dbReference type="Proteomes" id="UP000235023"/>
    </source>
</evidence>
<dbReference type="PROSITE" id="PS50200">
    <property type="entry name" value="RA"/>
    <property type="match status" value="1"/>
</dbReference>
<gene>
    <name evidence="4" type="ORF">BDW42DRAFT_181446</name>
</gene>
<feature type="compositionally biased region" description="Low complexity" evidence="1">
    <location>
        <begin position="372"/>
        <end position="381"/>
    </location>
</feature>
<dbReference type="InterPro" id="IPR001660">
    <property type="entry name" value="SAM"/>
</dbReference>
<dbReference type="SMART" id="SM00454">
    <property type="entry name" value="SAM"/>
    <property type="match status" value="1"/>
</dbReference>
<evidence type="ECO:0000259" key="3">
    <source>
        <dbReference type="PROSITE" id="PS50200"/>
    </source>
</evidence>
<dbReference type="InterPro" id="IPR000159">
    <property type="entry name" value="RA_dom"/>
</dbReference>
<dbReference type="Gene3D" id="3.10.20.90">
    <property type="entry name" value="Phosphatidylinositol 3-kinase Catalytic Subunit, Chain A, domain 1"/>
    <property type="match status" value="1"/>
</dbReference>
<keyword evidence="5" id="KW-1185">Reference proteome</keyword>
<sequence length="508" mass="54990">MPPITLQPTSYHADSDADDEYERSVVTSPHLVSDSEASPLESEFPSAQHTPTTFANADESAQWPTTVITEWTADECAGFLAALGLRQYRNAFLENEIVGEALIALKHEELKEMGIASVGHRLTILKSVYETKVKQDIPLDADHYIPLSADQSMNENASQEDVARLIQSIRLRDERIVTVESELRRMAEDYRRLREELLPVFKMAKDRSQPLPPPSTLSGTTIDGYHDSQTLTSPSGITLLDRAASGISRSFSKRAGGTTPKNNSPTHIPPSIHEARPYHDGLDPSTAGGLPGASHLSLMNNGKAQVSPGIPSPTSPGNHYTASQILGSRSYTQPNSRHDPHDDPPPSRSDRLNPTPTQATRPDLPSRSDSRAGAGTSTSGGTSSGGGSGGGGGDPPSVEIFKSFRVSMDDPCHRVLPAALKKYQINADWKQYALYIVYGDQERCLGLEEKPLILFKQLEKEGRKPMFMLRKQIHAVEGAPYPSGGSSAPNSAGFEGRQGQINLPGGVL</sequence>
<feature type="domain" description="SAM" evidence="2">
    <location>
        <begin position="71"/>
        <end position="134"/>
    </location>
</feature>
<dbReference type="GO" id="GO:0016301">
    <property type="term" value="F:kinase activity"/>
    <property type="evidence" value="ECO:0007669"/>
    <property type="project" value="UniProtKB-KW"/>
</dbReference>
<feature type="domain" description="Ras-associating" evidence="3">
    <location>
        <begin position="401"/>
        <end position="474"/>
    </location>
</feature>
<dbReference type="PANTHER" id="PTHR24135">
    <property type="entry name" value="SH3 AND MULTIPLE ANKYRIN REPEAT DOMAINS PROTEIN"/>
    <property type="match status" value="1"/>
</dbReference>
<dbReference type="SMART" id="SM00314">
    <property type="entry name" value="RA"/>
    <property type="match status" value="1"/>
</dbReference>
<reference evidence="5" key="1">
    <citation type="submission" date="2017-12" db="EMBL/GenBank/DDBJ databases">
        <authorList>
            <consortium name="DOE Joint Genome Institute"/>
            <person name="Mondo S.J."/>
            <person name="Kjaerbolling I."/>
            <person name="Vesth T.C."/>
            <person name="Frisvad J.C."/>
            <person name="Nybo J.L."/>
            <person name="Theobald S."/>
            <person name="Kuo A."/>
            <person name="Bowyer P."/>
            <person name="Matsuda Y."/>
            <person name="Lyhne E.K."/>
            <person name="Kogle M.E."/>
            <person name="Clum A."/>
            <person name="Lipzen A."/>
            <person name="Salamov A."/>
            <person name="Ngan C.Y."/>
            <person name="Daum C."/>
            <person name="Chiniquy J."/>
            <person name="Barry K."/>
            <person name="LaButti K."/>
            <person name="Haridas S."/>
            <person name="Simmons B.A."/>
            <person name="Magnuson J.K."/>
            <person name="Mortensen U.H."/>
            <person name="Larsen T.O."/>
            <person name="Grigoriev I.V."/>
            <person name="Baker S.E."/>
            <person name="Andersen M.R."/>
            <person name="Nordberg H.P."/>
            <person name="Cantor M.N."/>
            <person name="Hua S.X."/>
        </authorList>
    </citation>
    <scope>NUCLEOTIDE SEQUENCE [LARGE SCALE GENOMIC DNA]</scope>
    <source>
        <strain evidence="5">IBT 19404</strain>
    </source>
</reference>
<feature type="compositionally biased region" description="Basic and acidic residues" evidence="1">
    <location>
        <begin position="336"/>
        <end position="351"/>
    </location>
</feature>
<keyword evidence="4" id="KW-0418">Kinase</keyword>
<dbReference type="OrthoDB" id="445896at2759"/>
<keyword evidence="4" id="KW-0808">Transferase</keyword>
<dbReference type="PROSITE" id="PS50105">
    <property type="entry name" value="SAM_DOMAIN"/>
    <property type="match status" value="1"/>
</dbReference>
<feature type="compositionally biased region" description="Low complexity" evidence="1">
    <location>
        <begin position="480"/>
        <end position="493"/>
    </location>
</feature>
<feature type="compositionally biased region" description="Polar residues" evidence="1">
    <location>
        <begin position="1"/>
        <end position="12"/>
    </location>
</feature>
<dbReference type="AlphaFoldDB" id="A0A2J5HDU8"/>
<protein>
    <submittedName>
        <fullName evidence="4">MAPKKK cascade protein kinase regulator Ste50</fullName>
    </submittedName>
</protein>
<accession>A0A2J5HDU8</accession>
<feature type="compositionally biased region" description="Polar residues" evidence="1">
    <location>
        <begin position="315"/>
        <end position="335"/>
    </location>
</feature>
<dbReference type="InterPro" id="IPR029071">
    <property type="entry name" value="Ubiquitin-like_domsf"/>
</dbReference>
<feature type="compositionally biased region" description="Polar residues" evidence="1">
    <location>
        <begin position="227"/>
        <end position="236"/>
    </location>
</feature>
<feature type="compositionally biased region" description="Basic and acidic residues" evidence="1">
    <location>
        <begin position="273"/>
        <end position="282"/>
    </location>
</feature>
<feature type="compositionally biased region" description="Gly residues" evidence="1">
    <location>
        <begin position="382"/>
        <end position="394"/>
    </location>
</feature>
<feature type="region of interest" description="Disordered" evidence="1">
    <location>
        <begin position="1"/>
        <end position="58"/>
    </location>
</feature>
<dbReference type="GO" id="GO:0007165">
    <property type="term" value="P:signal transduction"/>
    <property type="evidence" value="ECO:0007669"/>
    <property type="project" value="InterPro"/>
</dbReference>
<evidence type="ECO:0000313" key="4">
    <source>
        <dbReference type="EMBL" id="PLN74999.1"/>
    </source>
</evidence>
<feature type="region of interest" description="Disordered" evidence="1">
    <location>
        <begin position="204"/>
        <end position="236"/>
    </location>
</feature>
<evidence type="ECO:0000259" key="2">
    <source>
        <dbReference type="PROSITE" id="PS50105"/>
    </source>
</evidence>
<dbReference type="Gene3D" id="1.10.150.50">
    <property type="entry name" value="Transcription Factor, Ets-1"/>
    <property type="match status" value="1"/>
</dbReference>
<evidence type="ECO:0000256" key="1">
    <source>
        <dbReference type="SAM" id="MobiDB-lite"/>
    </source>
</evidence>